<feature type="region of interest" description="Disordered" evidence="1">
    <location>
        <begin position="1"/>
        <end position="30"/>
    </location>
</feature>
<dbReference type="Gene3D" id="3.10.20.480">
    <property type="entry name" value="Antirestriction protein ArdA, domain 1"/>
    <property type="match status" value="1"/>
</dbReference>
<reference evidence="2" key="3">
    <citation type="submission" date="2020-02" db="EMBL/GenBank/DDBJ databases">
        <authorList>
            <person name="Matsumoto Y."/>
            <person name="Motooka D."/>
            <person name="Nakamura S."/>
        </authorList>
    </citation>
    <scope>NUCLEOTIDE SEQUENCE</scope>
    <source>
        <strain evidence="2">JCM 6377</strain>
    </source>
</reference>
<reference evidence="2 5" key="2">
    <citation type="journal article" date="2019" name="Emerg. Microbes Infect.">
        <title>Comprehensive subspecies identification of 175 nontuberculous mycobacteria species based on 7547 genomic profiles.</title>
        <authorList>
            <person name="Matsumoto Y."/>
            <person name="Kinjo T."/>
            <person name="Motooka D."/>
            <person name="Nabeya D."/>
            <person name="Jung N."/>
            <person name="Uechi K."/>
            <person name="Horii T."/>
            <person name="Iida T."/>
            <person name="Fujita J."/>
            <person name="Nakamura S."/>
        </authorList>
    </citation>
    <scope>NUCLEOTIDE SEQUENCE [LARGE SCALE GENOMIC DNA]</scope>
    <source>
        <strain evidence="2 5">JCM 6377</strain>
    </source>
</reference>
<sequence length="206" mass="23140">MNEQQPQTNPGDQPSDNSEALAGHETEPRPSPRIYIASLADYNNGYLHGVWLDAAREPEAIHDDIQGMLAESRQPDAEEFAIHDYDNFGVCQIHEYDSIELVSRIARGIQEHGLAFAAWAEVNEGSPERFDDFAEAYLGHFDSLTDYADHLLDDLGYTNELSLLSESVRRYLRFDTAAMGRDMLFGGDIHSYPAPDGGVWIFDARM</sequence>
<evidence type="ECO:0000313" key="3">
    <source>
        <dbReference type="EMBL" id="PEG33322.1"/>
    </source>
</evidence>
<dbReference type="InterPro" id="IPR009899">
    <property type="entry name" value="ArdA"/>
</dbReference>
<dbReference type="Proteomes" id="UP000220914">
    <property type="component" value="Unassembled WGS sequence"/>
</dbReference>
<dbReference type="RefSeq" id="WP_097944909.1">
    <property type="nucleotide sequence ID" value="NZ_BLKS01000001.1"/>
</dbReference>
<keyword evidence="4" id="KW-1185">Reference proteome</keyword>
<dbReference type="EMBL" id="BLKS01000001">
    <property type="protein sequence ID" value="GFG50179.1"/>
    <property type="molecule type" value="Genomic_DNA"/>
</dbReference>
<evidence type="ECO:0000313" key="5">
    <source>
        <dbReference type="Proteomes" id="UP000465302"/>
    </source>
</evidence>
<evidence type="ECO:0000313" key="2">
    <source>
        <dbReference type="EMBL" id="GFG50179.1"/>
    </source>
</evidence>
<comment type="caution">
    <text evidence="3">The sequence shown here is derived from an EMBL/GenBank/DDBJ whole genome shotgun (WGS) entry which is preliminary data.</text>
</comment>
<evidence type="ECO:0000256" key="1">
    <source>
        <dbReference type="SAM" id="MobiDB-lite"/>
    </source>
</evidence>
<dbReference type="Proteomes" id="UP000465302">
    <property type="component" value="Unassembled WGS sequence"/>
</dbReference>
<dbReference type="EMBL" id="PDCP01000123">
    <property type="protein sequence ID" value="PEG33322.1"/>
    <property type="molecule type" value="Genomic_DNA"/>
</dbReference>
<feature type="compositionally biased region" description="Polar residues" evidence="1">
    <location>
        <begin position="1"/>
        <end position="18"/>
    </location>
</feature>
<evidence type="ECO:0000313" key="4">
    <source>
        <dbReference type="Proteomes" id="UP000220914"/>
    </source>
</evidence>
<name>A0A2A7MNE4_MYCAG</name>
<dbReference type="AlphaFoldDB" id="A0A2A7MNE4"/>
<reference evidence="3 4" key="1">
    <citation type="submission" date="2017-10" db="EMBL/GenBank/DDBJ databases">
        <title>The new phylogeny of genus Mycobacterium.</title>
        <authorList>
            <person name="Tortoli E."/>
            <person name="Trovato A."/>
            <person name="Cirillo D.M."/>
        </authorList>
    </citation>
    <scope>NUCLEOTIDE SEQUENCE [LARGE SCALE GENOMIC DNA]</scope>
    <source>
        <strain evidence="3 4">CCUG37673</strain>
    </source>
</reference>
<dbReference type="InterPro" id="IPR041895">
    <property type="entry name" value="ArdA_dom1"/>
</dbReference>
<gene>
    <name evidence="3" type="ORF">CQY20_31455</name>
    <name evidence="2" type="ORF">MAGR_16200</name>
</gene>
<organism evidence="3 4">
    <name type="scientific">Mycolicibacterium agri</name>
    <name type="common">Mycobacterium agri</name>
    <dbReference type="NCBI Taxonomy" id="36811"/>
    <lineage>
        <taxon>Bacteria</taxon>
        <taxon>Bacillati</taxon>
        <taxon>Actinomycetota</taxon>
        <taxon>Actinomycetes</taxon>
        <taxon>Mycobacteriales</taxon>
        <taxon>Mycobacteriaceae</taxon>
        <taxon>Mycolicibacterium</taxon>
    </lineage>
</organism>
<dbReference type="OrthoDB" id="944647at2"/>
<accession>A0A2A7MNE4</accession>
<protein>
    <submittedName>
        <fullName evidence="3">Antirestriction protein</fullName>
    </submittedName>
</protein>
<proteinExistence type="predicted"/>
<dbReference type="Pfam" id="PF07275">
    <property type="entry name" value="ArdA"/>
    <property type="match status" value="1"/>
</dbReference>